<dbReference type="AlphaFoldDB" id="G3HWP2"/>
<gene>
    <name evidence="1" type="ORF">I79_015403</name>
</gene>
<sequence>MVPYVSETIAIPFPQVNGLVVAGALVLSNHTEDTAFVFQGEGRISGYQPTCCLFVGLAPWDSSSNT</sequence>
<dbReference type="InParanoid" id="G3HWP2"/>
<organism evidence="1 2">
    <name type="scientific">Cricetulus griseus</name>
    <name type="common">Chinese hamster</name>
    <name type="synonym">Cricetulus barabensis griseus</name>
    <dbReference type="NCBI Taxonomy" id="10029"/>
    <lineage>
        <taxon>Eukaryota</taxon>
        <taxon>Metazoa</taxon>
        <taxon>Chordata</taxon>
        <taxon>Craniata</taxon>
        <taxon>Vertebrata</taxon>
        <taxon>Euteleostomi</taxon>
        <taxon>Mammalia</taxon>
        <taxon>Eutheria</taxon>
        <taxon>Euarchontoglires</taxon>
        <taxon>Glires</taxon>
        <taxon>Rodentia</taxon>
        <taxon>Myomorpha</taxon>
        <taxon>Muroidea</taxon>
        <taxon>Cricetidae</taxon>
        <taxon>Cricetinae</taxon>
        <taxon>Cricetulus</taxon>
    </lineage>
</organism>
<name>G3HWP2_CRIGR</name>
<dbReference type="Proteomes" id="UP000001075">
    <property type="component" value="Unassembled WGS sequence"/>
</dbReference>
<evidence type="ECO:0000313" key="1">
    <source>
        <dbReference type="EMBL" id="EGV93102.1"/>
    </source>
</evidence>
<proteinExistence type="predicted"/>
<reference evidence="2" key="1">
    <citation type="journal article" date="2011" name="Nat. Biotechnol.">
        <title>The genomic sequence of the Chinese hamster ovary (CHO)-K1 cell line.</title>
        <authorList>
            <person name="Xu X."/>
            <person name="Nagarajan H."/>
            <person name="Lewis N.E."/>
            <person name="Pan S."/>
            <person name="Cai Z."/>
            <person name="Liu X."/>
            <person name="Chen W."/>
            <person name="Xie M."/>
            <person name="Wang W."/>
            <person name="Hammond S."/>
            <person name="Andersen M.R."/>
            <person name="Neff N."/>
            <person name="Passarelli B."/>
            <person name="Koh W."/>
            <person name="Fan H.C."/>
            <person name="Wang J."/>
            <person name="Gui Y."/>
            <person name="Lee K.H."/>
            <person name="Betenbaugh M.J."/>
            <person name="Quake S.R."/>
            <person name="Famili I."/>
            <person name="Palsson B.O."/>
            <person name="Wang J."/>
        </authorList>
    </citation>
    <scope>NUCLEOTIDE SEQUENCE [LARGE SCALE GENOMIC DNA]</scope>
    <source>
        <strain evidence="2">CHO K1 cell line</strain>
    </source>
</reference>
<evidence type="ECO:0000313" key="2">
    <source>
        <dbReference type="Proteomes" id="UP000001075"/>
    </source>
</evidence>
<dbReference type="EMBL" id="JH000836">
    <property type="protein sequence ID" value="EGV93102.1"/>
    <property type="molecule type" value="Genomic_DNA"/>
</dbReference>
<protein>
    <submittedName>
        <fullName evidence="1">Uncharacterized protein</fullName>
    </submittedName>
</protein>
<accession>G3HWP2</accession>